<accession>A0A9X7VW42</accession>
<reference evidence="1 2" key="1">
    <citation type="submission" date="2021-02" db="EMBL/GenBank/DDBJ databases">
        <title>Alicyclobacillus curvatus sp. nov. and Alicyclobacillus mengziensis sp. nov., two acidophilic bacteria isolated from acid mine drainage.</title>
        <authorList>
            <person name="Huang Y."/>
        </authorList>
    </citation>
    <scope>NUCLEOTIDE SEQUENCE [LARGE SCALE GENOMIC DNA]</scope>
    <source>
        <strain evidence="1 2">S30H14</strain>
    </source>
</reference>
<dbReference type="Proteomes" id="UP000663505">
    <property type="component" value="Chromosome"/>
</dbReference>
<dbReference type="KEGG" id="afx:JZ786_16805"/>
<protein>
    <submittedName>
        <fullName evidence="1">Uncharacterized protein</fullName>
    </submittedName>
</protein>
<evidence type="ECO:0000313" key="2">
    <source>
        <dbReference type="Proteomes" id="UP000663505"/>
    </source>
</evidence>
<proteinExistence type="predicted"/>
<gene>
    <name evidence="1" type="ORF">JZ786_16805</name>
</gene>
<evidence type="ECO:0000313" key="1">
    <source>
        <dbReference type="EMBL" id="QSO46161.1"/>
    </source>
</evidence>
<keyword evidence="2" id="KW-1185">Reference proteome</keyword>
<sequence>MDNPIEICLKLSRNPPDSETTKGVLLTFSPLPHLMVFVGSLLDLRA</sequence>
<name>A0A9X7VW42_9BACL</name>
<organism evidence="1 2">
    <name type="scientific">Alicyclobacillus mengziensis</name>
    <dbReference type="NCBI Taxonomy" id="2931921"/>
    <lineage>
        <taxon>Bacteria</taxon>
        <taxon>Bacillati</taxon>
        <taxon>Bacillota</taxon>
        <taxon>Bacilli</taxon>
        <taxon>Bacillales</taxon>
        <taxon>Alicyclobacillaceae</taxon>
        <taxon>Alicyclobacillus</taxon>
    </lineage>
</organism>
<dbReference type="EMBL" id="CP071182">
    <property type="protein sequence ID" value="QSO46161.1"/>
    <property type="molecule type" value="Genomic_DNA"/>
</dbReference>
<dbReference type="AlphaFoldDB" id="A0A9X7VW42"/>
<dbReference type="RefSeq" id="WP_206655531.1">
    <property type="nucleotide sequence ID" value="NZ_CP071182.1"/>
</dbReference>